<keyword evidence="3" id="KW-0560">Oxidoreductase</keyword>
<dbReference type="Gene3D" id="1.10.405.10">
    <property type="entry name" value="Guanine Nucleotide Dissociation Inhibitor, domain 1"/>
    <property type="match status" value="1"/>
</dbReference>
<evidence type="ECO:0000256" key="2">
    <source>
        <dbReference type="ARBA" id="ARBA00005995"/>
    </source>
</evidence>
<dbReference type="InterPro" id="IPR050703">
    <property type="entry name" value="Flavin_MAO"/>
</dbReference>
<evidence type="ECO:0000259" key="4">
    <source>
        <dbReference type="Pfam" id="PF01593"/>
    </source>
</evidence>
<name>A0ABP6Z485_9ACTN</name>
<reference evidence="6" key="1">
    <citation type="journal article" date="2019" name="Int. J. Syst. Evol. Microbiol.">
        <title>The Global Catalogue of Microorganisms (GCM) 10K type strain sequencing project: providing services to taxonomists for standard genome sequencing and annotation.</title>
        <authorList>
            <consortium name="The Broad Institute Genomics Platform"/>
            <consortium name="The Broad Institute Genome Sequencing Center for Infectious Disease"/>
            <person name="Wu L."/>
            <person name="Ma J."/>
        </authorList>
    </citation>
    <scope>NUCLEOTIDE SEQUENCE [LARGE SCALE GENOMIC DNA]</scope>
    <source>
        <strain evidence="6">JCM 17326</strain>
    </source>
</reference>
<proteinExistence type="inferred from homology"/>
<comment type="caution">
    <text evidence="5">The sequence shown here is derived from an EMBL/GenBank/DDBJ whole genome shotgun (WGS) entry which is preliminary data.</text>
</comment>
<dbReference type="Pfam" id="PF01593">
    <property type="entry name" value="Amino_oxidase"/>
    <property type="match status" value="1"/>
</dbReference>
<evidence type="ECO:0000256" key="3">
    <source>
        <dbReference type="ARBA" id="ARBA00023002"/>
    </source>
</evidence>
<dbReference type="PRINTS" id="PR00757">
    <property type="entry name" value="AMINEOXDASEF"/>
</dbReference>
<dbReference type="InterPro" id="IPR001613">
    <property type="entry name" value="Flavin_amine_oxidase"/>
</dbReference>
<keyword evidence="6" id="KW-1185">Reference proteome</keyword>
<protein>
    <submittedName>
        <fullName evidence="5">Flavin monoamine oxidase family protein</fullName>
    </submittedName>
</protein>
<dbReference type="EMBL" id="BAABDQ010000032">
    <property type="protein sequence ID" value="GAA3597826.1"/>
    <property type="molecule type" value="Genomic_DNA"/>
</dbReference>
<sequence length="463" mass="49572">MSHHHPDVDVIVVGAGMAGLVCAEHLRRRGRQVVVLEARDQVGGRTAGIEVDGESVDLGGQFIGPGQDRMYALAAELGVTVFPTHTAGANLLVTETGRLSRFRGMVPKLGPLTLLDVAHAQLRLDRLARTVDAEAPWRGPAAAAHDGQTLQTWIDRTLRTRGGRRFLALACRAIWACEPSELSLLHALFYVKAAGSLAAVTDVEGGAQQDRLDGGAYGVAARLAERLGAAIRLNAPVRRIERHDAGVAVSVEDGTTWRARHVVVAVPPPLVARIVFDPPLPAAHDTLLGRLQMGSVIKYVAGYPAPFWRQAGLSGTALSLYDPITMTVDSSPRSGRRGVLIAFVNGAPARDLATRSPEDRRATFLDALGRLFGPQATTPVSFAERNWNEEAFTRGAYSAVFPPGAWTQLGSAWRVPVGRIHWAGSETSPRWYGYIDGAVRSGQAAADAVTRAIDAEPEAGRRS</sequence>
<dbReference type="SUPFAM" id="SSF51905">
    <property type="entry name" value="FAD/NAD(P)-binding domain"/>
    <property type="match status" value="1"/>
</dbReference>
<feature type="domain" description="Amine oxidase" evidence="4">
    <location>
        <begin position="17"/>
        <end position="449"/>
    </location>
</feature>
<dbReference type="PANTHER" id="PTHR43563">
    <property type="entry name" value="AMINE OXIDASE"/>
    <property type="match status" value="1"/>
</dbReference>
<evidence type="ECO:0000313" key="5">
    <source>
        <dbReference type="EMBL" id="GAA3597826.1"/>
    </source>
</evidence>
<accession>A0ABP6Z485</accession>
<comment type="cofactor">
    <cofactor evidence="1">
        <name>FAD</name>
        <dbReference type="ChEBI" id="CHEBI:57692"/>
    </cofactor>
</comment>
<evidence type="ECO:0000256" key="1">
    <source>
        <dbReference type="ARBA" id="ARBA00001974"/>
    </source>
</evidence>
<dbReference type="InterPro" id="IPR002937">
    <property type="entry name" value="Amino_oxidase"/>
</dbReference>
<dbReference type="Gene3D" id="3.90.660.10">
    <property type="match status" value="1"/>
</dbReference>
<dbReference type="Proteomes" id="UP001500630">
    <property type="component" value="Unassembled WGS sequence"/>
</dbReference>
<dbReference type="PANTHER" id="PTHR43563:SF1">
    <property type="entry name" value="AMINE OXIDASE [FLAVIN-CONTAINING] B"/>
    <property type="match status" value="1"/>
</dbReference>
<comment type="similarity">
    <text evidence="2">Belongs to the flavin monoamine oxidase family.</text>
</comment>
<dbReference type="Gene3D" id="3.50.50.60">
    <property type="entry name" value="FAD/NAD(P)-binding domain"/>
    <property type="match status" value="1"/>
</dbReference>
<gene>
    <name evidence="5" type="ORF">GCM10022419_096460</name>
</gene>
<dbReference type="InterPro" id="IPR036188">
    <property type="entry name" value="FAD/NAD-bd_sf"/>
</dbReference>
<evidence type="ECO:0000313" key="6">
    <source>
        <dbReference type="Proteomes" id="UP001500630"/>
    </source>
</evidence>
<dbReference type="RefSeq" id="WP_345572732.1">
    <property type="nucleotide sequence ID" value="NZ_BAABDQ010000032.1"/>
</dbReference>
<organism evidence="5 6">
    <name type="scientific">Nonomuraea rosea</name>
    <dbReference type="NCBI Taxonomy" id="638574"/>
    <lineage>
        <taxon>Bacteria</taxon>
        <taxon>Bacillati</taxon>
        <taxon>Actinomycetota</taxon>
        <taxon>Actinomycetes</taxon>
        <taxon>Streptosporangiales</taxon>
        <taxon>Streptosporangiaceae</taxon>
        <taxon>Nonomuraea</taxon>
    </lineage>
</organism>
<dbReference type="SUPFAM" id="SSF54373">
    <property type="entry name" value="FAD-linked reductases, C-terminal domain"/>
    <property type="match status" value="1"/>
</dbReference>